<evidence type="ECO:0000259" key="1">
    <source>
        <dbReference type="SMART" id="SM00942"/>
    </source>
</evidence>
<feature type="domain" description="Primase C-terminal 1" evidence="1">
    <location>
        <begin position="258"/>
        <end position="323"/>
    </location>
</feature>
<dbReference type="SMART" id="SM00942">
    <property type="entry name" value="PriCT_1"/>
    <property type="match status" value="1"/>
</dbReference>
<dbReference type="AlphaFoldDB" id="A0AAE4KWY9"/>
<dbReference type="EMBL" id="JARPZN010000015">
    <property type="protein sequence ID" value="MDT2691504.1"/>
    <property type="molecule type" value="Genomic_DNA"/>
</dbReference>
<name>A0AAE4KWY9_ENTGA</name>
<evidence type="ECO:0000313" key="3">
    <source>
        <dbReference type="Proteomes" id="UP001183682"/>
    </source>
</evidence>
<gene>
    <name evidence="2" type="ORF">P7E30_15105</name>
</gene>
<organism evidence="2 3">
    <name type="scientific">Enterococcus gallinarum</name>
    <dbReference type="NCBI Taxonomy" id="1353"/>
    <lineage>
        <taxon>Bacteria</taxon>
        <taxon>Bacillati</taxon>
        <taxon>Bacillota</taxon>
        <taxon>Bacilli</taxon>
        <taxon>Lactobacillales</taxon>
        <taxon>Enterococcaceae</taxon>
        <taxon>Enterococcus</taxon>
    </lineage>
</organism>
<dbReference type="RefSeq" id="WP_311810046.1">
    <property type="nucleotide sequence ID" value="NZ_JARPZN010000015.1"/>
</dbReference>
<reference evidence="2" key="1">
    <citation type="submission" date="2023-03" db="EMBL/GenBank/DDBJ databases">
        <authorList>
            <person name="Shen W."/>
            <person name="Cai J."/>
        </authorList>
    </citation>
    <scope>NUCLEOTIDE SEQUENCE</scope>
    <source>
        <strain evidence="2">K69-2</strain>
    </source>
</reference>
<comment type="caution">
    <text evidence="2">The sequence shown here is derived from an EMBL/GenBank/DDBJ whole genome shotgun (WGS) entry which is preliminary data.</text>
</comment>
<dbReference type="InterPro" id="IPR014820">
    <property type="entry name" value="PriCT_1"/>
</dbReference>
<sequence>MAVSLDIVYSTILQNGIRKFKYKNSRLKPVSFSEQTGKGAIFAYRSKEHMIEGIGLVITSEEGIVENNNAFSHWTPNVFRYGTYADEGRMFTKGHSEDNLRQINTFFVDFDTLDPNFDYGEILLASHELGFMPTMVLRTPHGYQAFYVLDQPAFVTKKSNFKVINVAKMISNNLRKTLAKDFPVDVNANHFGITRMPTEDNILFFEPQYRYSFSDWINWSMRIDADKADTYKNVFELPSNQDFRQVDEPWFRLLMHSEKIKGEKGRYGRNNVIFTLSLAYFSSGYEIEECELAMLEFNDRLAYPLIDRELTRIIRSAYSKKYQAAHREKIVLLCQEWVDENLSEEQLFNKKKGWWKFKKERKARKYSHSHEWAQDLLAYLNKQSYTYKPYIVSTKKELREELKIPERSLDKVLKQLKNENKIYYRIRSGRNGGITLASVHGLMRSIIRVKKEVQEAYFSAISEVFGLARTFIYATLEQLIEAPKKAEQMELFEVDTG</sequence>
<proteinExistence type="predicted"/>
<protein>
    <submittedName>
        <fullName evidence="2">Primase C-terminal domain-containing protein</fullName>
    </submittedName>
</protein>
<evidence type="ECO:0000313" key="2">
    <source>
        <dbReference type="EMBL" id="MDT2691504.1"/>
    </source>
</evidence>
<dbReference type="Proteomes" id="UP001183682">
    <property type="component" value="Unassembled WGS sequence"/>
</dbReference>
<dbReference type="Pfam" id="PF08708">
    <property type="entry name" value="PriCT_1"/>
    <property type="match status" value="1"/>
</dbReference>
<accession>A0AAE4KWY9</accession>